<dbReference type="Gene3D" id="3.40.50.150">
    <property type="entry name" value="Vaccinia Virus protein VP39"/>
    <property type="match status" value="1"/>
</dbReference>
<reference evidence="14 15" key="1">
    <citation type="submission" date="2017-03" db="EMBL/GenBank/DDBJ databases">
        <title>Genomes of endolithic fungi from Antarctica.</title>
        <authorList>
            <person name="Coleine C."/>
            <person name="Masonjones S."/>
            <person name="Stajich J.E."/>
        </authorList>
    </citation>
    <scope>NUCLEOTIDE SEQUENCE [LARGE SCALE GENOMIC DNA]</scope>
    <source>
        <strain evidence="14 15">CCFEE 5311</strain>
    </source>
</reference>
<organism evidence="14 15">
    <name type="scientific">Friedmanniomyces endolithicus</name>
    <dbReference type="NCBI Taxonomy" id="329885"/>
    <lineage>
        <taxon>Eukaryota</taxon>
        <taxon>Fungi</taxon>
        <taxon>Dikarya</taxon>
        <taxon>Ascomycota</taxon>
        <taxon>Pezizomycotina</taxon>
        <taxon>Dothideomycetes</taxon>
        <taxon>Dothideomycetidae</taxon>
        <taxon>Mycosphaerellales</taxon>
        <taxon>Teratosphaeriaceae</taxon>
        <taxon>Friedmanniomyces</taxon>
    </lineage>
</organism>
<feature type="domain" description="Glutathione S-transferase UstS-like C-terminal" evidence="13">
    <location>
        <begin position="116"/>
        <end position="215"/>
    </location>
</feature>
<evidence type="ECO:0000256" key="4">
    <source>
        <dbReference type="ARBA" id="ARBA00022603"/>
    </source>
</evidence>
<evidence type="ECO:0000259" key="12">
    <source>
        <dbReference type="Pfam" id="PF13409"/>
    </source>
</evidence>
<evidence type="ECO:0000256" key="7">
    <source>
        <dbReference type="ARBA" id="ARBA00022694"/>
    </source>
</evidence>
<evidence type="ECO:0000259" key="11">
    <source>
        <dbReference type="Pfam" id="PF08704"/>
    </source>
</evidence>
<evidence type="ECO:0000256" key="8">
    <source>
        <dbReference type="ARBA" id="ARBA00023242"/>
    </source>
</evidence>
<evidence type="ECO:0000259" key="13">
    <source>
        <dbReference type="Pfam" id="PF22041"/>
    </source>
</evidence>
<evidence type="ECO:0000313" key="14">
    <source>
        <dbReference type="EMBL" id="TKA36364.1"/>
    </source>
</evidence>
<gene>
    <name evidence="14" type="ORF">B0A54_12378</name>
</gene>
<evidence type="ECO:0000256" key="10">
    <source>
        <dbReference type="SAM" id="MobiDB-lite"/>
    </source>
</evidence>
<dbReference type="InterPro" id="IPR004045">
    <property type="entry name" value="Glutathione_S-Trfase_N"/>
</dbReference>
<dbReference type="InterPro" id="IPR036249">
    <property type="entry name" value="Thioredoxin-like_sf"/>
</dbReference>
<dbReference type="Gene3D" id="3.10.330.20">
    <property type="match status" value="1"/>
</dbReference>
<dbReference type="GO" id="GO:0031515">
    <property type="term" value="C:tRNA (m1A) methyltransferase complex"/>
    <property type="evidence" value="ECO:0007669"/>
    <property type="project" value="InterPro"/>
</dbReference>
<dbReference type="SUPFAM" id="SSF52833">
    <property type="entry name" value="Thioredoxin-like"/>
    <property type="match status" value="1"/>
</dbReference>
<dbReference type="EMBL" id="NAJP01000060">
    <property type="protein sequence ID" value="TKA36364.1"/>
    <property type="molecule type" value="Genomic_DNA"/>
</dbReference>
<evidence type="ECO:0000256" key="1">
    <source>
        <dbReference type="ARBA" id="ARBA00004123"/>
    </source>
</evidence>
<dbReference type="PANTHER" id="PTHR12133:SF2">
    <property type="entry name" value="TRNA (ADENINE(58)-N(1))-METHYLTRANSFERASE CATALYTIC SUBUNIT TRMT61A"/>
    <property type="match status" value="1"/>
</dbReference>
<dbReference type="Pfam" id="PF22041">
    <property type="entry name" value="GST_C_7"/>
    <property type="match status" value="1"/>
</dbReference>
<keyword evidence="5" id="KW-0808">Transferase</keyword>
<dbReference type="GO" id="GO:0005634">
    <property type="term" value="C:nucleus"/>
    <property type="evidence" value="ECO:0007669"/>
    <property type="project" value="UniProtKB-SubCell"/>
</dbReference>
<evidence type="ECO:0000256" key="9">
    <source>
        <dbReference type="ARBA" id="ARBA00033309"/>
    </source>
</evidence>
<dbReference type="SUPFAM" id="SSF53335">
    <property type="entry name" value="S-adenosyl-L-methionine-dependent methyltransferases"/>
    <property type="match status" value="1"/>
</dbReference>
<dbReference type="PROSITE" id="PS51620">
    <property type="entry name" value="SAM_TRM61"/>
    <property type="match status" value="1"/>
</dbReference>
<name>A0A4U0UL17_9PEZI</name>
<dbReference type="PANTHER" id="PTHR12133">
    <property type="entry name" value="TRNA (ADENINE(58)-N(1))-METHYLTRANSFERASE"/>
    <property type="match status" value="1"/>
</dbReference>
<dbReference type="Pfam" id="PF13409">
    <property type="entry name" value="GST_N_2"/>
    <property type="match status" value="1"/>
</dbReference>
<evidence type="ECO:0000256" key="3">
    <source>
        <dbReference type="ARBA" id="ARBA00015963"/>
    </source>
</evidence>
<feature type="domain" description="GST N-terminal" evidence="12">
    <location>
        <begin position="20"/>
        <end position="93"/>
    </location>
</feature>
<dbReference type="STRING" id="329885.A0A4U0UL17"/>
<feature type="region of interest" description="Disordered" evidence="10">
    <location>
        <begin position="630"/>
        <end position="689"/>
    </location>
</feature>
<sequence length="768" mass="84102">MPTEGTILYDLARRGGNNCWSANAWKARLVLNYKRIPYTTVWLANPDIEPTLKALGIPPSTSGPGAAYTVPTIRLPSGEYVMDSSAIAQRLEELYPEPSLHLDTDEHDKVLATIGKIGFPLFPLFMPRVAQRMVVESAVPWFRESKEKRFGMSLEELEATRGGERAWEGAAPGLAELKALVRDGKRDEGPYVLGSQASYADLVVMALLEGMKRIGEDLYEKIRDTLLPVRLDSTADEGYGMGCAITNTRFGSFPHDTLIGLEWGSQVRASKVDTGSRGRKGEKGKVLSAEVGAEVEAGVEAMEGEAATAQVSKKRGVDEAGLEGDGSLAKKVRPRAPVQQLDSVADTKQIANKMGANAGQRESKKAKVPIAVHVNGEGLAKAPIEAGVGFIHILPPTPEDWTLSLDHRTQVVYTPDYSYILQRLRVKPGDMLIEAGAGSGSFTHAAVRAVFSGYPDPTRKKRKVGKVHSYEYHEPRVQTLRQELHDHGLEDIVQLTHRDVCNDGFMLTPDNEPTTSPHATAIFLDLPAPWLALKHLTHASPSPLKPRAPVHICTFSPCIEQVTATVSHLRKLGWTEIEMLEIQNRRLDVRREHVGLKNEGLRGVNSSAATVEEAVERLREVEGGMHSFHSQVKHKAVKGTAESRDSKQHQLANAEGTGSGEEGTQTNGGGKRKDKGWEKRGVPGSKAVRLAKIRREAEERQLWKEGNLVHRTEGEIKTHTSYLVFAVLPGRWTEEDERACLVQVPDGEAVEGAKEKGKGRKGEVAMSG</sequence>
<dbReference type="InterPro" id="IPR014816">
    <property type="entry name" value="tRNA_MeTrfase_Gcd14"/>
</dbReference>
<keyword evidence="6" id="KW-0949">S-adenosyl-L-methionine</keyword>
<dbReference type="InterPro" id="IPR049470">
    <property type="entry name" value="TRM61_C"/>
</dbReference>
<dbReference type="GO" id="GO:0030488">
    <property type="term" value="P:tRNA methylation"/>
    <property type="evidence" value="ECO:0007669"/>
    <property type="project" value="InterPro"/>
</dbReference>
<feature type="domain" description="tRNA (adenine(58)-N(1))-methyltransferase catalytic subunit TRM61 C-terminal" evidence="11">
    <location>
        <begin position="389"/>
        <end position="727"/>
    </location>
</feature>
<dbReference type="Proteomes" id="UP000310066">
    <property type="component" value="Unassembled WGS sequence"/>
</dbReference>
<dbReference type="InterPro" id="IPR029063">
    <property type="entry name" value="SAM-dependent_MTases_sf"/>
</dbReference>
<dbReference type="OrthoDB" id="4951845at2759"/>
<keyword evidence="7" id="KW-0819">tRNA processing</keyword>
<dbReference type="GO" id="GO:0160107">
    <property type="term" value="F:tRNA (adenine(58)-N1)-methyltransferase activity"/>
    <property type="evidence" value="ECO:0007669"/>
    <property type="project" value="UniProtKB-EC"/>
</dbReference>
<dbReference type="Gene3D" id="1.20.1050.10">
    <property type="match status" value="1"/>
</dbReference>
<dbReference type="Gene3D" id="3.40.30.10">
    <property type="entry name" value="Glutaredoxin"/>
    <property type="match status" value="1"/>
</dbReference>
<dbReference type="InterPro" id="IPR054416">
    <property type="entry name" value="GST_UstS-like_C"/>
</dbReference>
<protein>
    <recommendedName>
        <fullName evidence="3">tRNA (adenine(58)-N(1))-methyltransferase catalytic subunit TRM61</fullName>
        <ecNumber evidence="2">2.1.1.220</ecNumber>
    </recommendedName>
    <alternativeName>
        <fullName evidence="9">tRNA(m1A58)-methyltransferase subunit TRM61</fullName>
    </alternativeName>
</protein>
<dbReference type="CDD" id="cd03038">
    <property type="entry name" value="GST_N_etherase_LigE"/>
    <property type="match status" value="1"/>
</dbReference>
<comment type="caution">
    <text evidence="14">The sequence shown here is derived from an EMBL/GenBank/DDBJ whole genome shotgun (WGS) entry which is preliminary data.</text>
</comment>
<evidence type="ECO:0000256" key="5">
    <source>
        <dbReference type="ARBA" id="ARBA00022679"/>
    </source>
</evidence>
<feature type="compositionally biased region" description="Gly residues" evidence="10">
    <location>
        <begin position="657"/>
        <end position="669"/>
    </location>
</feature>
<dbReference type="EC" id="2.1.1.220" evidence="2"/>
<evidence type="ECO:0000256" key="6">
    <source>
        <dbReference type="ARBA" id="ARBA00022691"/>
    </source>
</evidence>
<accession>A0A4U0UL17</accession>
<dbReference type="AlphaFoldDB" id="A0A4U0UL17"/>
<proteinExistence type="predicted"/>
<evidence type="ECO:0000256" key="2">
    <source>
        <dbReference type="ARBA" id="ARBA00012796"/>
    </source>
</evidence>
<keyword evidence="8" id="KW-0539">Nucleus</keyword>
<evidence type="ECO:0000313" key="15">
    <source>
        <dbReference type="Proteomes" id="UP000310066"/>
    </source>
</evidence>
<dbReference type="Pfam" id="PF08704">
    <property type="entry name" value="GCD14"/>
    <property type="match status" value="1"/>
</dbReference>
<comment type="subcellular location">
    <subcellularLocation>
        <location evidence="1">Nucleus</location>
    </subcellularLocation>
</comment>
<keyword evidence="4" id="KW-0489">Methyltransferase</keyword>